<dbReference type="RefSeq" id="WP_213144267.1">
    <property type="nucleotide sequence ID" value="NZ_JAGYPE020000039.1"/>
</dbReference>
<keyword evidence="1" id="KW-0812">Transmembrane</keyword>
<evidence type="ECO:0000313" key="3">
    <source>
        <dbReference type="EMBL" id="MBS4184385.1"/>
    </source>
</evidence>
<comment type="caution">
    <text evidence="3">The sequence shown here is derived from an EMBL/GenBank/DDBJ whole genome shotgun (WGS) entry which is preliminary data.</text>
</comment>
<gene>
    <name evidence="4" type="ORF">KHB02_019085</name>
    <name evidence="3" type="ORF">KHB02_23610</name>
</gene>
<dbReference type="EMBL" id="JAGYPE020000039">
    <property type="protein sequence ID" value="MCH6267629.1"/>
    <property type="molecule type" value="Genomic_DNA"/>
</dbReference>
<proteinExistence type="predicted"/>
<dbReference type="Pfam" id="PF13400">
    <property type="entry name" value="Tad"/>
    <property type="match status" value="1"/>
</dbReference>
<protein>
    <submittedName>
        <fullName evidence="3">Tad domain-containing protein</fullName>
    </submittedName>
</protein>
<feature type="transmembrane region" description="Helical" evidence="1">
    <location>
        <begin position="15"/>
        <end position="36"/>
    </location>
</feature>
<dbReference type="AlphaFoldDB" id="A0A942T2R9"/>
<keyword evidence="5" id="KW-1185">Reference proteome</keyword>
<evidence type="ECO:0000259" key="2">
    <source>
        <dbReference type="Pfam" id="PF13400"/>
    </source>
</evidence>
<name>A0A942T2R9_9BACI</name>
<evidence type="ECO:0000313" key="4">
    <source>
        <dbReference type="EMBL" id="MCH6267629.1"/>
    </source>
</evidence>
<sequence>MRKIPSLIKLRDESGGALAFVAIFLVVLLGFTAMVIDGGRLYTGKGKLQKALDAAVLAGAQGLRTSQAKASEVAIDVSDKNGFKISESDLTYTSNSIKVLKRINVPMTFAKVIGIDNTPISATATAKVGPLTKASGIAPIVIDKSNIPDAKVLNCGETNPGTLQGNCGYLKSDSNLRKAFEDGATYEAGKTAWTDPGGSVGQISDAIQYLIDSDADKPHCQSASTADNQCKRVITVVVIDGWVDVKGKEVKGSSEVKVYGFASYWVEKYEDKKLYGQFIKMIAPGEIGTGTGNGEYYLYGVKLVE</sequence>
<keyword evidence="1" id="KW-0472">Membrane</keyword>
<reference evidence="3" key="1">
    <citation type="submission" date="2021-05" db="EMBL/GenBank/DDBJ databases">
        <title>Novel Bacillus species.</title>
        <authorList>
            <person name="Liu G."/>
        </authorList>
    </citation>
    <scope>NUCLEOTIDE SEQUENCE</scope>
    <source>
        <strain evidence="3 5">FJAT-50051</strain>
    </source>
</reference>
<keyword evidence="1" id="KW-1133">Transmembrane helix</keyword>
<dbReference type="EMBL" id="JAGYPE010000004">
    <property type="protein sequence ID" value="MBS4184385.1"/>
    <property type="molecule type" value="Genomic_DNA"/>
</dbReference>
<feature type="domain" description="Putative Flp pilus-assembly TadG-like N-terminal" evidence="2">
    <location>
        <begin position="16"/>
        <end position="61"/>
    </location>
</feature>
<evidence type="ECO:0000256" key="1">
    <source>
        <dbReference type="SAM" id="Phobius"/>
    </source>
</evidence>
<dbReference type="InterPro" id="IPR028087">
    <property type="entry name" value="Tad_N"/>
</dbReference>
<evidence type="ECO:0000313" key="5">
    <source>
        <dbReference type="Proteomes" id="UP000677265"/>
    </source>
</evidence>
<accession>A0A942T2R9</accession>
<organism evidence="3">
    <name type="scientific">Neobacillus citreus</name>
    <dbReference type="NCBI Taxonomy" id="2833578"/>
    <lineage>
        <taxon>Bacteria</taxon>
        <taxon>Bacillati</taxon>
        <taxon>Bacillota</taxon>
        <taxon>Bacilli</taxon>
        <taxon>Bacillales</taxon>
        <taxon>Bacillaceae</taxon>
        <taxon>Neobacillus</taxon>
    </lineage>
</organism>
<dbReference type="Proteomes" id="UP000677265">
    <property type="component" value="Unassembled WGS sequence"/>
</dbReference>